<dbReference type="EMBL" id="KZ994824">
    <property type="protein sequence ID" value="RKO91966.1"/>
    <property type="molecule type" value="Genomic_DNA"/>
</dbReference>
<accession>A0A4P9WMK5</accession>
<proteinExistence type="predicted"/>
<dbReference type="AlphaFoldDB" id="A0A4P9WMK5"/>
<reference evidence="2" key="1">
    <citation type="journal article" date="2018" name="Nat. Microbiol.">
        <title>Leveraging single-cell genomics to expand the fungal tree of life.</title>
        <authorList>
            <person name="Ahrendt S.R."/>
            <person name="Quandt C.A."/>
            <person name="Ciobanu D."/>
            <person name="Clum A."/>
            <person name="Salamov A."/>
            <person name="Andreopoulos B."/>
            <person name="Cheng J.F."/>
            <person name="Woyke T."/>
            <person name="Pelin A."/>
            <person name="Henrissat B."/>
            <person name="Reynolds N.K."/>
            <person name="Benny G.L."/>
            <person name="Smith M.E."/>
            <person name="James T.Y."/>
            <person name="Grigoriev I.V."/>
        </authorList>
    </citation>
    <scope>NUCLEOTIDE SEQUENCE [LARGE SCALE GENOMIC DNA]</scope>
</reference>
<organism evidence="1 2">
    <name type="scientific">Blyttiomyces helicus</name>
    <dbReference type="NCBI Taxonomy" id="388810"/>
    <lineage>
        <taxon>Eukaryota</taxon>
        <taxon>Fungi</taxon>
        <taxon>Fungi incertae sedis</taxon>
        <taxon>Chytridiomycota</taxon>
        <taxon>Chytridiomycota incertae sedis</taxon>
        <taxon>Chytridiomycetes</taxon>
        <taxon>Chytridiomycetes incertae sedis</taxon>
        <taxon>Blyttiomyces</taxon>
    </lineage>
</organism>
<gene>
    <name evidence="1" type="ORF">BDK51DRAFT_29301</name>
</gene>
<keyword evidence="2" id="KW-1185">Reference proteome</keyword>
<evidence type="ECO:0000313" key="1">
    <source>
        <dbReference type="EMBL" id="RKO91966.1"/>
    </source>
</evidence>
<sequence>MNFMKRGAKNPITQGQLFPAPVGPCCEKPKLVLLEVLAVNVDGIGIIVRQAAVAEQAADVAELLGIDDVSGGGAVEVKIKEVAWARKGLAGFAGGCARLGVDFASILEMGGGSRGRRGGKPNFFFLEFQNFYGLRLQNGTKEGWQAKRMGVGELAKMGGFEFLEISRKGKVRTQIVGMELLVELDNPLPKMLRLRCTDEALTMTNSWDVSIRAAAVVLDRDRYDYKPVPNVVPFAWSVALKKPRCYKLFDILDSIPNTTQATAGREGHGEHPYHTTPDECEKEGLGWWFQEAHSGISCGGVGAIVGDGAPSAIAPMAASQVWLKVQWFGMHIFYVSLASV</sequence>
<evidence type="ECO:0000313" key="2">
    <source>
        <dbReference type="Proteomes" id="UP000269721"/>
    </source>
</evidence>
<name>A0A4P9WMK5_9FUNG</name>
<protein>
    <submittedName>
        <fullName evidence="1">Uncharacterized protein</fullName>
    </submittedName>
</protein>
<dbReference type="Proteomes" id="UP000269721">
    <property type="component" value="Unassembled WGS sequence"/>
</dbReference>